<evidence type="ECO:0000313" key="2">
    <source>
        <dbReference type="EMBL" id="EDW70143.1"/>
    </source>
</evidence>
<evidence type="ECO:0000313" key="3">
    <source>
        <dbReference type="EMBL" id="KRF84735.1"/>
    </source>
</evidence>
<dbReference type="Gene3D" id="3.40.640.10">
    <property type="entry name" value="Type I PLP-dependent aspartate aminotransferase-like (Major domain)"/>
    <property type="match status" value="1"/>
</dbReference>
<dbReference type="SMR" id="B4LEG7"/>
<dbReference type="SUPFAM" id="SSF53383">
    <property type="entry name" value="PLP-dependent transferases"/>
    <property type="match status" value="1"/>
</dbReference>
<dbReference type="OrthoDB" id="7042322at2759"/>
<evidence type="ECO:0000313" key="4">
    <source>
        <dbReference type="Proteomes" id="UP000008792"/>
    </source>
</evidence>
<dbReference type="Pfam" id="PF00155">
    <property type="entry name" value="Aminotran_1_2"/>
    <property type="match status" value="1"/>
</dbReference>
<evidence type="ECO:0000259" key="1">
    <source>
        <dbReference type="Pfam" id="PF00155"/>
    </source>
</evidence>
<dbReference type="CDD" id="cd00609">
    <property type="entry name" value="AAT_like"/>
    <property type="match status" value="1"/>
</dbReference>
<dbReference type="GO" id="GO:0047536">
    <property type="term" value="F:2-aminoadipate transaminase activity"/>
    <property type="evidence" value="ECO:0007669"/>
    <property type="project" value="TreeGrafter"/>
</dbReference>
<reference evidence="2" key="3">
    <citation type="submission" date="2008-06" db="EMBL/GenBank/DDBJ databases">
        <authorList>
            <consortium name="FlyBase"/>
        </authorList>
    </citation>
    <scope>NUCLEOTIDE SEQUENCE</scope>
    <source>
        <strain evidence="2">TSC#15010-1051.87</strain>
    </source>
</reference>
<dbReference type="STRING" id="7244.B4LEG7"/>
<dbReference type="FunCoup" id="B4LEG7">
    <property type="interactions" value="13"/>
</dbReference>
<reference evidence="2 4" key="1">
    <citation type="journal article" date="2007" name="Nature">
        <title>Evolution of genes and genomes on the Drosophila phylogeny.</title>
        <authorList>
            <consortium name="Drosophila 12 Genomes Consortium"/>
            <person name="Clark A.G."/>
            <person name="Eisen M.B."/>
            <person name="Smith D.R."/>
            <person name="Bergman C.M."/>
            <person name="Oliver B."/>
            <person name="Markow T.A."/>
            <person name="Kaufman T.C."/>
            <person name="Kellis M."/>
            <person name="Gelbart W."/>
            <person name="Iyer V.N."/>
            <person name="Pollard D.A."/>
            <person name="Sackton T.B."/>
            <person name="Larracuente A.M."/>
            <person name="Singh N.D."/>
            <person name="Abad J.P."/>
            <person name="Abt D.N."/>
            <person name="Adryan B."/>
            <person name="Aguade M."/>
            <person name="Akashi H."/>
            <person name="Anderson W.W."/>
            <person name="Aquadro C.F."/>
            <person name="Ardell D.H."/>
            <person name="Arguello R."/>
            <person name="Artieri C.G."/>
            <person name="Barbash D.A."/>
            <person name="Barker D."/>
            <person name="Barsanti P."/>
            <person name="Batterham P."/>
            <person name="Batzoglou S."/>
            <person name="Begun D."/>
            <person name="Bhutkar A."/>
            <person name="Blanco E."/>
            <person name="Bosak S.A."/>
            <person name="Bradley R.K."/>
            <person name="Brand A.D."/>
            <person name="Brent M.R."/>
            <person name="Brooks A.N."/>
            <person name="Brown R.H."/>
            <person name="Butlin R.K."/>
            <person name="Caggese C."/>
            <person name="Calvi B.R."/>
            <person name="Bernardo de Carvalho A."/>
            <person name="Caspi A."/>
            <person name="Castrezana S."/>
            <person name="Celniker S.E."/>
            <person name="Chang J.L."/>
            <person name="Chapple C."/>
            <person name="Chatterji S."/>
            <person name="Chinwalla A."/>
            <person name="Civetta A."/>
            <person name="Clifton S.W."/>
            <person name="Comeron J.M."/>
            <person name="Costello J.C."/>
            <person name="Coyne J.A."/>
            <person name="Daub J."/>
            <person name="David R.G."/>
            <person name="Delcher A.L."/>
            <person name="Delehaunty K."/>
            <person name="Do C.B."/>
            <person name="Ebling H."/>
            <person name="Edwards K."/>
            <person name="Eickbush T."/>
            <person name="Evans J.D."/>
            <person name="Filipski A."/>
            <person name="Findeiss S."/>
            <person name="Freyhult E."/>
            <person name="Fulton L."/>
            <person name="Fulton R."/>
            <person name="Garcia A.C."/>
            <person name="Gardiner A."/>
            <person name="Garfield D.A."/>
            <person name="Garvin B.E."/>
            <person name="Gibson G."/>
            <person name="Gilbert D."/>
            <person name="Gnerre S."/>
            <person name="Godfrey J."/>
            <person name="Good R."/>
            <person name="Gotea V."/>
            <person name="Gravely B."/>
            <person name="Greenberg A.J."/>
            <person name="Griffiths-Jones S."/>
            <person name="Gross S."/>
            <person name="Guigo R."/>
            <person name="Gustafson E.A."/>
            <person name="Haerty W."/>
            <person name="Hahn M.W."/>
            <person name="Halligan D.L."/>
            <person name="Halpern A.L."/>
            <person name="Halter G.M."/>
            <person name="Han M.V."/>
            <person name="Heger A."/>
            <person name="Hillier L."/>
            <person name="Hinrichs A.S."/>
            <person name="Holmes I."/>
            <person name="Hoskins R.A."/>
            <person name="Hubisz M.J."/>
            <person name="Hultmark D."/>
            <person name="Huntley M.A."/>
            <person name="Jaffe D.B."/>
            <person name="Jagadeeshan S."/>
            <person name="Jeck W.R."/>
            <person name="Johnson J."/>
            <person name="Jones C.D."/>
            <person name="Jordan W.C."/>
            <person name="Karpen G.H."/>
            <person name="Kataoka E."/>
            <person name="Keightley P.D."/>
            <person name="Kheradpour P."/>
            <person name="Kirkness E.F."/>
            <person name="Koerich L.B."/>
            <person name="Kristiansen K."/>
            <person name="Kudrna D."/>
            <person name="Kulathinal R.J."/>
            <person name="Kumar S."/>
            <person name="Kwok R."/>
            <person name="Lander E."/>
            <person name="Langley C.H."/>
            <person name="Lapoint R."/>
            <person name="Lazzaro B.P."/>
            <person name="Lee S.J."/>
            <person name="Levesque L."/>
            <person name="Li R."/>
            <person name="Lin C.F."/>
            <person name="Lin M.F."/>
            <person name="Lindblad-Toh K."/>
            <person name="Llopart A."/>
            <person name="Long M."/>
            <person name="Low L."/>
            <person name="Lozovsky E."/>
            <person name="Lu J."/>
            <person name="Luo M."/>
            <person name="Machado C.A."/>
            <person name="Makalowski W."/>
            <person name="Marzo M."/>
            <person name="Matsuda M."/>
            <person name="Matzkin L."/>
            <person name="McAllister B."/>
            <person name="McBride C.S."/>
            <person name="McKernan B."/>
            <person name="McKernan K."/>
            <person name="Mendez-Lago M."/>
            <person name="Minx P."/>
            <person name="Mollenhauer M.U."/>
            <person name="Montooth K."/>
            <person name="Mount S.M."/>
            <person name="Mu X."/>
            <person name="Myers E."/>
            <person name="Negre B."/>
            <person name="Newfeld S."/>
            <person name="Nielsen R."/>
            <person name="Noor M.A."/>
            <person name="O'Grady P."/>
            <person name="Pachter L."/>
            <person name="Papaceit M."/>
            <person name="Parisi M.J."/>
            <person name="Parisi M."/>
            <person name="Parts L."/>
            <person name="Pedersen J.S."/>
            <person name="Pesole G."/>
            <person name="Phillippy A.M."/>
            <person name="Ponting C.P."/>
            <person name="Pop M."/>
            <person name="Porcelli D."/>
            <person name="Powell J.R."/>
            <person name="Prohaska S."/>
            <person name="Pruitt K."/>
            <person name="Puig M."/>
            <person name="Quesneville H."/>
            <person name="Ram K.R."/>
            <person name="Rand D."/>
            <person name="Rasmussen M.D."/>
            <person name="Reed L.K."/>
            <person name="Reenan R."/>
            <person name="Reily A."/>
            <person name="Remington K.A."/>
            <person name="Rieger T.T."/>
            <person name="Ritchie M.G."/>
            <person name="Robin C."/>
            <person name="Rogers Y.H."/>
            <person name="Rohde C."/>
            <person name="Rozas J."/>
            <person name="Rubenfield M.J."/>
            <person name="Ruiz A."/>
            <person name="Russo S."/>
            <person name="Salzberg S.L."/>
            <person name="Sanchez-Gracia A."/>
            <person name="Saranga D.J."/>
            <person name="Sato H."/>
            <person name="Schaeffer S.W."/>
            <person name="Schatz M.C."/>
            <person name="Schlenke T."/>
            <person name="Schwartz R."/>
            <person name="Segarra C."/>
            <person name="Singh R.S."/>
            <person name="Sirot L."/>
            <person name="Sirota M."/>
            <person name="Sisneros N.B."/>
            <person name="Smith C.D."/>
            <person name="Smith T.F."/>
            <person name="Spieth J."/>
            <person name="Stage D.E."/>
            <person name="Stark A."/>
            <person name="Stephan W."/>
            <person name="Strausberg R.L."/>
            <person name="Strempel S."/>
            <person name="Sturgill D."/>
            <person name="Sutton G."/>
            <person name="Sutton G.G."/>
            <person name="Tao W."/>
            <person name="Teichmann S."/>
            <person name="Tobari Y.N."/>
            <person name="Tomimura Y."/>
            <person name="Tsolas J.M."/>
            <person name="Valente V.L."/>
            <person name="Venter E."/>
            <person name="Venter J.C."/>
            <person name="Vicario S."/>
            <person name="Vieira F.G."/>
            <person name="Vilella A.J."/>
            <person name="Villasante A."/>
            <person name="Walenz B."/>
            <person name="Wang J."/>
            <person name="Wasserman M."/>
            <person name="Watts T."/>
            <person name="Wilson D."/>
            <person name="Wilson R.K."/>
            <person name="Wing R.A."/>
            <person name="Wolfner M.F."/>
            <person name="Wong A."/>
            <person name="Wong G.K."/>
            <person name="Wu C.I."/>
            <person name="Wu G."/>
            <person name="Yamamoto D."/>
            <person name="Yang H.P."/>
            <person name="Yang S.P."/>
            <person name="Yorke J.A."/>
            <person name="Yoshida K."/>
            <person name="Zdobnov E."/>
            <person name="Zhang P."/>
            <person name="Zhang Y."/>
            <person name="Zimin A.V."/>
            <person name="Baldwin J."/>
            <person name="Abdouelleil A."/>
            <person name="Abdulkadir J."/>
            <person name="Abebe A."/>
            <person name="Abera B."/>
            <person name="Abreu J."/>
            <person name="Acer S.C."/>
            <person name="Aftuck L."/>
            <person name="Alexander A."/>
            <person name="An P."/>
            <person name="Anderson E."/>
            <person name="Anderson S."/>
            <person name="Arachi H."/>
            <person name="Azer M."/>
            <person name="Bachantsang P."/>
            <person name="Barry A."/>
            <person name="Bayul T."/>
            <person name="Berlin A."/>
            <person name="Bessette D."/>
            <person name="Bloom T."/>
            <person name="Blye J."/>
            <person name="Boguslavskiy L."/>
            <person name="Bonnet C."/>
            <person name="Boukhgalter B."/>
            <person name="Bourzgui I."/>
            <person name="Brown A."/>
            <person name="Cahill P."/>
            <person name="Channer S."/>
            <person name="Cheshatsang Y."/>
            <person name="Chuda L."/>
            <person name="Citroen M."/>
            <person name="Collymore A."/>
            <person name="Cooke P."/>
            <person name="Costello M."/>
            <person name="D'Aco K."/>
            <person name="Daza R."/>
            <person name="De Haan G."/>
            <person name="DeGray S."/>
            <person name="DeMaso C."/>
            <person name="Dhargay N."/>
            <person name="Dooley K."/>
            <person name="Dooley E."/>
            <person name="Doricent M."/>
            <person name="Dorje P."/>
            <person name="Dorjee K."/>
            <person name="Dupes A."/>
            <person name="Elong R."/>
            <person name="Falk J."/>
            <person name="Farina A."/>
            <person name="Faro S."/>
            <person name="Ferguson D."/>
            <person name="Fisher S."/>
            <person name="Foley C.D."/>
            <person name="Franke A."/>
            <person name="Friedrich D."/>
            <person name="Gadbois L."/>
            <person name="Gearin G."/>
            <person name="Gearin C.R."/>
            <person name="Giannoukos G."/>
            <person name="Goode T."/>
            <person name="Graham J."/>
            <person name="Grandbois E."/>
            <person name="Grewal S."/>
            <person name="Gyaltsen K."/>
            <person name="Hafez N."/>
            <person name="Hagos B."/>
            <person name="Hall J."/>
            <person name="Henson C."/>
            <person name="Hollinger A."/>
            <person name="Honan T."/>
            <person name="Huard M.D."/>
            <person name="Hughes L."/>
            <person name="Hurhula B."/>
            <person name="Husby M.E."/>
            <person name="Kamat A."/>
            <person name="Kanga B."/>
            <person name="Kashin S."/>
            <person name="Khazanovich D."/>
            <person name="Kisner P."/>
            <person name="Lance K."/>
            <person name="Lara M."/>
            <person name="Lee W."/>
            <person name="Lennon N."/>
            <person name="Letendre F."/>
            <person name="LeVine R."/>
            <person name="Lipovsky A."/>
            <person name="Liu X."/>
            <person name="Liu J."/>
            <person name="Liu S."/>
            <person name="Lokyitsang T."/>
            <person name="Lokyitsang Y."/>
            <person name="Lubonja R."/>
            <person name="Lui A."/>
            <person name="MacDonald P."/>
            <person name="Magnisalis V."/>
            <person name="Maru K."/>
            <person name="Matthews C."/>
            <person name="McCusker W."/>
            <person name="McDonough S."/>
            <person name="Mehta T."/>
            <person name="Meldrim J."/>
            <person name="Meneus L."/>
            <person name="Mihai O."/>
            <person name="Mihalev A."/>
            <person name="Mihova T."/>
            <person name="Mittelman R."/>
            <person name="Mlenga V."/>
            <person name="Montmayeur A."/>
            <person name="Mulrain L."/>
            <person name="Navidi A."/>
            <person name="Naylor J."/>
            <person name="Negash T."/>
            <person name="Nguyen T."/>
            <person name="Nguyen N."/>
            <person name="Nicol R."/>
            <person name="Norbu C."/>
            <person name="Norbu N."/>
            <person name="Novod N."/>
            <person name="O'Neill B."/>
            <person name="Osman S."/>
            <person name="Markiewicz E."/>
            <person name="Oyono O.L."/>
            <person name="Patti C."/>
            <person name="Phunkhang P."/>
            <person name="Pierre F."/>
            <person name="Priest M."/>
            <person name="Raghuraman S."/>
            <person name="Rege F."/>
            <person name="Reyes R."/>
            <person name="Rise C."/>
            <person name="Rogov P."/>
            <person name="Ross K."/>
            <person name="Ryan E."/>
            <person name="Settipalli S."/>
            <person name="Shea T."/>
            <person name="Sherpa N."/>
            <person name="Shi L."/>
            <person name="Shih D."/>
            <person name="Sparrow T."/>
            <person name="Spaulding J."/>
            <person name="Stalker J."/>
            <person name="Stange-Thomann N."/>
            <person name="Stavropoulos S."/>
            <person name="Stone C."/>
            <person name="Strader C."/>
            <person name="Tesfaye S."/>
            <person name="Thomson T."/>
            <person name="Thoulutsang Y."/>
            <person name="Thoulutsang D."/>
            <person name="Topham K."/>
            <person name="Topping I."/>
            <person name="Tsamla T."/>
            <person name="Vassiliev H."/>
            <person name="Vo A."/>
            <person name="Wangchuk T."/>
            <person name="Wangdi T."/>
            <person name="Weiand M."/>
            <person name="Wilkinson J."/>
            <person name="Wilson A."/>
            <person name="Yadav S."/>
            <person name="Young G."/>
            <person name="Yu Q."/>
            <person name="Zembek L."/>
            <person name="Zhong D."/>
            <person name="Zimmer A."/>
            <person name="Zwirko Z."/>
            <person name="Jaffe D.B."/>
            <person name="Alvarez P."/>
            <person name="Brockman W."/>
            <person name="Butler J."/>
            <person name="Chin C."/>
            <person name="Gnerre S."/>
            <person name="Grabherr M."/>
            <person name="Kleber M."/>
            <person name="Mauceli E."/>
            <person name="MacCallum I."/>
        </authorList>
    </citation>
    <scope>NUCLEOTIDE SEQUENCE [LARGE SCALE GENOMIC DNA]</scope>
    <source>
        <strain evidence="2">TSC#15010-1051.87</strain>
        <strain evidence="4">Tucson 15010-1051.87</strain>
    </source>
</reference>
<dbReference type="InterPro" id="IPR004839">
    <property type="entry name" value="Aminotransferase_I/II_large"/>
</dbReference>
<proteinExistence type="predicted"/>
<dbReference type="InterPro" id="IPR015422">
    <property type="entry name" value="PyrdxlP-dep_Trfase_small"/>
</dbReference>
<dbReference type="OMA" id="MIALDSM"/>
<feature type="domain" description="Aminotransferase class I/classII large" evidence="1">
    <location>
        <begin position="50"/>
        <end position="397"/>
    </location>
</feature>
<dbReference type="InterPro" id="IPR015421">
    <property type="entry name" value="PyrdxlP-dep_Trfase_major"/>
</dbReference>
<dbReference type="GO" id="GO:0030170">
    <property type="term" value="F:pyridoxal phosphate binding"/>
    <property type="evidence" value="ECO:0007669"/>
    <property type="project" value="InterPro"/>
</dbReference>
<sequence length="423" mass="47949">MSRQNKELMHKHLFDGTAWNVYNPNLLNLSVGAPGPDLLEPCCDIFQQATAHCLEHEKKSNNSLIFQYGPTSGTYEIRKEVAKFFSEMYTNSVNCEDLIMTTGATQGLHFVLSTLIDFSGYIFVDEYTYMIALDSMRHFTSLKIVPLKLNDDGVDLDDLDEKVRGRHFKSKNKEFWAIYYTIPTYHNPTGILFSPAVCHGIVQLARKYDFLVLCDDVYNILHYGEKPSIDRLISCDARTDADFVGNVISNGSFSKLIGPGVRLGWLEVPPRVKPLLDSSGIIQSGGGFNNYTAGIVASLFELQLAQSHIARLHEAYKERMLATIEILKSELPKSCHFVPPSGGFFIWIRLPDQLKALDFMEYCMERERITFIGGSRFAVEEGKGQQFFRITIGFYNKEKLVDGVKRLCLTLTDYIKTVDMNNC</sequence>
<dbReference type="Proteomes" id="UP000008792">
    <property type="component" value="Unassembled WGS sequence"/>
</dbReference>
<dbReference type="InterPro" id="IPR015424">
    <property type="entry name" value="PyrdxlP-dep_Trfase"/>
</dbReference>
<dbReference type="HOGENOM" id="CLU_017584_0_6_1"/>
<gene>
    <name evidence="2" type="primary">Dvir\GJ11727</name>
    <name evidence="2" type="ORF">Dvir_GJ11727</name>
</gene>
<protein>
    <submittedName>
        <fullName evidence="2">Uncharacterized protein, isoform A</fullName>
    </submittedName>
    <submittedName>
        <fullName evidence="3">Uncharacterized protein, isoform B</fullName>
    </submittedName>
</protein>
<dbReference type="FunFam" id="3.40.640.10:FF:000080">
    <property type="entry name" value="Aminotransferase, putative"/>
    <property type="match status" value="1"/>
</dbReference>
<name>B4LEG7_DROVI</name>
<dbReference type="PANTHER" id="PTHR42858">
    <property type="entry name" value="AMINOTRANSFERASE"/>
    <property type="match status" value="1"/>
</dbReference>
<organism evidence="2 4">
    <name type="scientific">Drosophila virilis</name>
    <name type="common">Fruit fly</name>
    <dbReference type="NCBI Taxonomy" id="7244"/>
    <lineage>
        <taxon>Eukaryota</taxon>
        <taxon>Metazoa</taxon>
        <taxon>Ecdysozoa</taxon>
        <taxon>Arthropoda</taxon>
        <taxon>Hexapoda</taxon>
        <taxon>Insecta</taxon>
        <taxon>Pterygota</taxon>
        <taxon>Neoptera</taxon>
        <taxon>Endopterygota</taxon>
        <taxon>Diptera</taxon>
        <taxon>Brachycera</taxon>
        <taxon>Muscomorpha</taxon>
        <taxon>Ephydroidea</taxon>
        <taxon>Drosophilidae</taxon>
        <taxon>Drosophila</taxon>
    </lineage>
</organism>
<dbReference type="Gene3D" id="3.90.1150.10">
    <property type="entry name" value="Aspartate Aminotransferase, domain 1"/>
    <property type="match status" value="1"/>
</dbReference>
<dbReference type="PANTHER" id="PTHR42858:SF1">
    <property type="entry name" value="LD15494P"/>
    <property type="match status" value="1"/>
</dbReference>
<keyword evidence="4" id="KW-1185">Reference proteome</keyword>
<dbReference type="eggNOG" id="KOG0634">
    <property type="taxonomic scope" value="Eukaryota"/>
</dbReference>
<dbReference type="EMBL" id="CH940647">
    <property type="protein sequence ID" value="EDW70143.1"/>
    <property type="molecule type" value="Genomic_DNA"/>
</dbReference>
<dbReference type="EMBL" id="CH940647">
    <property type="protein sequence ID" value="KRF84735.1"/>
    <property type="molecule type" value="Genomic_DNA"/>
</dbReference>
<reference evidence="2" key="2">
    <citation type="journal article" date="2008" name="Bioinformatics">
        <title>Assembly reconciliation.</title>
        <authorList>
            <person name="Zimin A.V."/>
            <person name="Smith D.R."/>
            <person name="Sutton G."/>
            <person name="Yorke J.A."/>
        </authorList>
    </citation>
    <scope>NUCLEOTIDE SEQUENCE</scope>
    <source>
        <strain evidence="2">TSC#15010-1051.87</strain>
    </source>
</reference>
<dbReference type="InParanoid" id="B4LEG7"/>
<dbReference type="AlphaFoldDB" id="B4LEG7"/>
<accession>B4LEG7</accession>